<dbReference type="InterPro" id="IPR025966">
    <property type="entry name" value="OppC_N"/>
</dbReference>
<dbReference type="SUPFAM" id="SSF161098">
    <property type="entry name" value="MetI-like"/>
    <property type="match status" value="1"/>
</dbReference>
<feature type="transmembrane region" description="Helical" evidence="7">
    <location>
        <begin position="109"/>
        <end position="136"/>
    </location>
</feature>
<evidence type="ECO:0000256" key="6">
    <source>
        <dbReference type="ARBA" id="ARBA00023136"/>
    </source>
</evidence>
<evidence type="ECO:0000313" key="10">
    <source>
        <dbReference type="Proteomes" id="UP001242811"/>
    </source>
</evidence>
<dbReference type="EMBL" id="JAUSWA010000025">
    <property type="protein sequence ID" value="MDQ0495705.1"/>
    <property type="molecule type" value="Genomic_DNA"/>
</dbReference>
<keyword evidence="10" id="KW-1185">Reference proteome</keyword>
<name>A0ABU0L206_9BACL</name>
<sequence>MKAAPTVEKDSLFSLVDRSQMPAPTLTRPQESPWRDRLRRLFNNKLALLGLSLLIIIMVLAIVGPSMVPYAPSDQSLLKTNLSPSKEHWFGTDDLGRDVWARTWAGARISLMIGFAAAAIDLVLGILVGCVAGYCAGHGKMGDRTDNVLMRIIEILYSIPYLLVIILLLVIMKPGLLTMIIALSITGWVGMARVVRGQILQLKQQEYVLAARSLGISHSRIIFRHLLPNAAAIIIVNLTFTIPSAIFAESFLSFLGLGIQSPSASWGTMANDSLGVILDFNGDRVIKRMRSFLAVGRRCACRLFFRSPPMLRFSRTTLPASLATVVMLLYVLEWV</sequence>
<evidence type="ECO:0000256" key="7">
    <source>
        <dbReference type="RuleBase" id="RU363032"/>
    </source>
</evidence>
<feature type="transmembrane region" description="Helical" evidence="7">
    <location>
        <begin position="226"/>
        <end position="248"/>
    </location>
</feature>
<accession>A0ABU0L206</accession>
<feature type="domain" description="ABC transmembrane type-1" evidence="8">
    <location>
        <begin position="107"/>
        <end position="335"/>
    </location>
</feature>
<evidence type="ECO:0000259" key="8">
    <source>
        <dbReference type="PROSITE" id="PS50928"/>
    </source>
</evidence>
<feature type="transmembrane region" description="Helical" evidence="7">
    <location>
        <begin position="148"/>
        <end position="170"/>
    </location>
</feature>
<keyword evidence="2 7" id="KW-0813">Transport</keyword>
<comment type="caution">
    <text evidence="9">The sequence shown here is derived from an EMBL/GenBank/DDBJ whole genome shotgun (WGS) entry which is preliminary data.</text>
</comment>
<feature type="transmembrane region" description="Helical" evidence="7">
    <location>
        <begin position="46"/>
        <end position="68"/>
    </location>
</feature>
<evidence type="ECO:0000256" key="5">
    <source>
        <dbReference type="ARBA" id="ARBA00022989"/>
    </source>
</evidence>
<proteinExistence type="inferred from homology"/>
<evidence type="ECO:0000256" key="3">
    <source>
        <dbReference type="ARBA" id="ARBA00022475"/>
    </source>
</evidence>
<keyword evidence="6 7" id="KW-0472">Membrane</keyword>
<dbReference type="PANTHER" id="PTHR43386">
    <property type="entry name" value="OLIGOPEPTIDE TRANSPORT SYSTEM PERMEASE PROTEIN APPC"/>
    <property type="match status" value="1"/>
</dbReference>
<feature type="transmembrane region" description="Helical" evidence="7">
    <location>
        <begin position="176"/>
        <end position="195"/>
    </location>
</feature>
<keyword evidence="5 7" id="KW-1133">Transmembrane helix</keyword>
<keyword evidence="4 7" id="KW-0812">Transmembrane</keyword>
<dbReference type="CDD" id="cd06261">
    <property type="entry name" value="TM_PBP2"/>
    <property type="match status" value="1"/>
</dbReference>
<organism evidence="9 10">
    <name type="scientific">Paenibacillus brasilensis</name>
    <dbReference type="NCBI Taxonomy" id="128574"/>
    <lineage>
        <taxon>Bacteria</taxon>
        <taxon>Bacillati</taxon>
        <taxon>Bacillota</taxon>
        <taxon>Bacilli</taxon>
        <taxon>Bacillales</taxon>
        <taxon>Paenibacillaceae</taxon>
        <taxon>Paenibacillus</taxon>
    </lineage>
</organism>
<evidence type="ECO:0000256" key="1">
    <source>
        <dbReference type="ARBA" id="ARBA00004651"/>
    </source>
</evidence>
<evidence type="ECO:0000313" key="9">
    <source>
        <dbReference type="EMBL" id="MDQ0495705.1"/>
    </source>
</evidence>
<dbReference type="Proteomes" id="UP001242811">
    <property type="component" value="Unassembled WGS sequence"/>
</dbReference>
<comment type="subcellular location">
    <subcellularLocation>
        <location evidence="1 7">Cell membrane</location>
        <topology evidence="1 7">Multi-pass membrane protein</topology>
    </subcellularLocation>
</comment>
<feature type="transmembrane region" description="Helical" evidence="7">
    <location>
        <begin position="313"/>
        <end position="332"/>
    </location>
</feature>
<reference evidence="9 10" key="1">
    <citation type="submission" date="2023-07" db="EMBL/GenBank/DDBJ databases">
        <title>Genomic Encyclopedia of Type Strains, Phase IV (KMG-IV): sequencing the most valuable type-strain genomes for metagenomic binning, comparative biology and taxonomic classification.</title>
        <authorList>
            <person name="Goeker M."/>
        </authorList>
    </citation>
    <scope>NUCLEOTIDE SEQUENCE [LARGE SCALE GENOMIC DNA]</scope>
    <source>
        <strain evidence="9 10">DSM 14914</strain>
    </source>
</reference>
<evidence type="ECO:0000256" key="2">
    <source>
        <dbReference type="ARBA" id="ARBA00022448"/>
    </source>
</evidence>
<dbReference type="PROSITE" id="PS50928">
    <property type="entry name" value="ABC_TM1"/>
    <property type="match status" value="1"/>
</dbReference>
<dbReference type="PANTHER" id="PTHR43386:SF22">
    <property type="entry name" value="OLIGOPEPTIDE TRANSPORT SYSTEM PERMEASE PROTEIN OPPC"/>
    <property type="match status" value="1"/>
</dbReference>
<dbReference type="Pfam" id="PF00528">
    <property type="entry name" value="BPD_transp_1"/>
    <property type="match status" value="1"/>
</dbReference>
<gene>
    <name evidence="9" type="ORF">QOZ95_003887</name>
</gene>
<comment type="similarity">
    <text evidence="7">Belongs to the binding-protein-dependent transport system permease family.</text>
</comment>
<dbReference type="InterPro" id="IPR035906">
    <property type="entry name" value="MetI-like_sf"/>
</dbReference>
<protein>
    <submittedName>
        <fullName evidence="9">Peptide/nickel transport system permease protein</fullName>
    </submittedName>
</protein>
<dbReference type="InterPro" id="IPR050366">
    <property type="entry name" value="BP-dependent_transpt_permease"/>
</dbReference>
<dbReference type="Pfam" id="PF12911">
    <property type="entry name" value="OppC_N"/>
    <property type="match status" value="1"/>
</dbReference>
<evidence type="ECO:0000256" key="4">
    <source>
        <dbReference type="ARBA" id="ARBA00022692"/>
    </source>
</evidence>
<dbReference type="InterPro" id="IPR000515">
    <property type="entry name" value="MetI-like"/>
</dbReference>
<dbReference type="Gene3D" id="1.10.3720.10">
    <property type="entry name" value="MetI-like"/>
    <property type="match status" value="1"/>
</dbReference>
<keyword evidence="3" id="KW-1003">Cell membrane</keyword>